<dbReference type="Proteomes" id="UP000298493">
    <property type="component" value="Unassembled WGS sequence"/>
</dbReference>
<reference evidence="2 3" key="1">
    <citation type="submission" date="2019-04" db="EMBL/GenBank/DDBJ databases">
        <title>High contiguity whole genome sequence and gene annotation resource for two Venturia nashicola isolates.</title>
        <authorList>
            <person name="Prokchorchik M."/>
            <person name="Won K."/>
            <person name="Lee Y."/>
            <person name="Choi E.D."/>
            <person name="Segonzac C."/>
            <person name="Sohn K.H."/>
        </authorList>
    </citation>
    <scope>NUCLEOTIDE SEQUENCE [LARGE SCALE GENOMIC DNA]</scope>
    <source>
        <strain evidence="2 3">PRI2</strain>
    </source>
</reference>
<dbReference type="AlphaFoldDB" id="A0A4Z1NU08"/>
<gene>
    <name evidence="2" type="ORF">E6O75_ATG10656</name>
</gene>
<name>A0A4Z1NU08_9PEZI</name>
<feature type="region of interest" description="Disordered" evidence="1">
    <location>
        <begin position="1"/>
        <end position="25"/>
    </location>
</feature>
<protein>
    <submittedName>
        <fullName evidence="2">Uncharacterized protein</fullName>
    </submittedName>
</protein>
<keyword evidence="3" id="KW-1185">Reference proteome</keyword>
<organism evidence="2 3">
    <name type="scientific">Venturia nashicola</name>
    <dbReference type="NCBI Taxonomy" id="86259"/>
    <lineage>
        <taxon>Eukaryota</taxon>
        <taxon>Fungi</taxon>
        <taxon>Dikarya</taxon>
        <taxon>Ascomycota</taxon>
        <taxon>Pezizomycotina</taxon>
        <taxon>Dothideomycetes</taxon>
        <taxon>Pleosporomycetidae</taxon>
        <taxon>Venturiales</taxon>
        <taxon>Venturiaceae</taxon>
        <taxon>Venturia</taxon>
    </lineage>
</organism>
<dbReference type="EMBL" id="SNSC02000015">
    <property type="protein sequence ID" value="TID18011.1"/>
    <property type="molecule type" value="Genomic_DNA"/>
</dbReference>
<evidence type="ECO:0000313" key="2">
    <source>
        <dbReference type="EMBL" id="TID18011.1"/>
    </source>
</evidence>
<proteinExistence type="predicted"/>
<accession>A0A4Z1NU08</accession>
<dbReference type="OrthoDB" id="5398371at2759"/>
<comment type="caution">
    <text evidence="2">The sequence shown here is derived from an EMBL/GenBank/DDBJ whole genome shotgun (WGS) entry which is preliminary data.</text>
</comment>
<evidence type="ECO:0000313" key="3">
    <source>
        <dbReference type="Proteomes" id="UP000298493"/>
    </source>
</evidence>
<evidence type="ECO:0000256" key="1">
    <source>
        <dbReference type="SAM" id="MobiDB-lite"/>
    </source>
</evidence>
<feature type="compositionally biased region" description="Basic and acidic residues" evidence="1">
    <location>
        <begin position="1"/>
        <end position="13"/>
    </location>
</feature>
<sequence>MAPKEKEIGRIQEESPPETTAISPNGDLVLDIHNEARNQVFSYRVSAEQVKQASPYFVRLLDPSKFGEGQKVAETLKELRTTYADIGDAPAKELPRVSIVDIGRISKVNTIQNLVADFLRILHGIEISTPVPPLPNLANLAVVADRFDALTHFSAYAQRKKVFTTIDARGKGKLASLTEERLRQKLLVGLLLDHSSWISTASKRLIIGGSVQWKSDAEEDEELASWWDMPHGLEDEMLSRREFVLDTLQSVLSHFLEIYSSGERQCKLGYDSSTQCDSFQLGEMVRFFTRTNMLRLQGTLSGSDATESYSGDIERLLESLRKSQSYQLDRNHTHCGLRTRLVPMLDQVELYLIGGKVIDVGICGECWQANRHRCAWKDVKRPVAWRPAAIHTASGKARGVAGGEGCLAYHNKIRDMFTAVSRDWTSRDTDGVGTGIRFGAHTPFLKFE</sequence>